<evidence type="ECO:0000256" key="7">
    <source>
        <dbReference type="RuleBase" id="RU363058"/>
    </source>
</evidence>
<sequence length="537" mass="58267">MDFITIPVHSYTYIFAVGMILAFMDAFGIGANDVANSFASSVGSKTLTLVQACCIAVFTEFLGAFLMGSSTADTIRGNIISLELFANQPGTLMLAMLCAITGAASWVLFACRMGWPVSTTHSVVGAMIGVGVAGFGFGAVDWGWSGVGSIIASWVISPICAGIVTAIILFITQQLVLKSDNSFKRGLIALPFYFFVTLAINVFYIVYKGSPGLNLSTLPLGSVFGITFGISGGIFLFCWFFLKPFLKRRLGDDEPLKWYHVFFIPLVSKREKAEVEAPSIETLAEHGPDSIQEASNEKTDENQQEYVAAENENATDNAGLNKPKQFLKNGFDRFKAKMKRGIDEDTQDEKLQQIHDNAQKYENRTERLFSVLQVMTACFASFAHGSNDVANAVGPISTIYNIWSTGTVESTKAAVPWWLLFYGGIGIDVGLVLYGYRTMRTLGHKITYLSPSRGFAVELATAFTVLTCSKLGLPVSTTHCVTGATAAVGLMNKNGWRTLNWKTLGLVFSSWIVTLPIAGLLSGLLFAFVGNSPVIIH</sequence>
<dbReference type="GO" id="GO:0035435">
    <property type="term" value="P:phosphate ion transmembrane transport"/>
    <property type="evidence" value="ECO:0007669"/>
    <property type="project" value="TreeGrafter"/>
</dbReference>
<keyword evidence="9" id="KW-1185">Reference proteome</keyword>
<feature type="transmembrane region" description="Helical" evidence="7">
    <location>
        <begin position="12"/>
        <end position="35"/>
    </location>
</feature>
<dbReference type="GO" id="GO:0016020">
    <property type="term" value="C:membrane"/>
    <property type="evidence" value="ECO:0007669"/>
    <property type="project" value="UniProtKB-SubCell"/>
</dbReference>
<keyword evidence="4 7" id="KW-0812">Transmembrane</keyword>
<dbReference type="OrthoDB" id="260807at2759"/>
<evidence type="ECO:0000256" key="1">
    <source>
        <dbReference type="ARBA" id="ARBA00004141"/>
    </source>
</evidence>
<evidence type="ECO:0000256" key="4">
    <source>
        <dbReference type="ARBA" id="ARBA00022692"/>
    </source>
</evidence>
<dbReference type="Proteomes" id="UP000612746">
    <property type="component" value="Unassembled WGS sequence"/>
</dbReference>
<keyword evidence="3 7" id="KW-0592">Phosphate transport</keyword>
<feature type="transmembrane region" description="Helical" evidence="7">
    <location>
        <begin position="92"/>
        <end position="111"/>
    </location>
</feature>
<dbReference type="PANTHER" id="PTHR11101:SF80">
    <property type="entry name" value="PHOSPHATE TRANSPORTER"/>
    <property type="match status" value="1"/>
</dbReference>
<feature type="transmembrane region" description="Helical" evidence="7">
    <location>
        <begin position="219"/>
        <end position="242"/>
    </location>
</feature>
<evidence type="ECO:0000256" key="6">
    <source>
        <dbReference type="ARBA" id="ARBA00023136"/>
    </source>
</evidence>
<reference evidence="8" key="1">
    <citation type="submission" date="2020-12" db="EMBL/GenBank/DDBJ databases">
        <title>Metabolic potential, ecology and presence of endohyphal bacteria is reflected in genomic diversity of Mucoromycotina.</title>
        <authorList>
            <person name="Muszewska A."/>
            <person name="Okrasinska A."/>
            <person name="Steczkiewicz K."/>
            <person name="Drgas O."/>
            <person name="Orlowska M."/>
            <person name="Perlinska-Lenart U."/>
            <person name="Aleksandrzak-Piekarczyk T."/>
            <person name="Szatraj K."/>
            <person name="Zielenkiewicz U."/>
            <person name="Pilsyk S."/>
            <person name="Malc E."/>
            <person name="Mieczkowski P."/>
            <person name="Kruszewska J.S."/>
            <person name="Biernat P."/>
            <person name="Pawlowska J."/>
        </authorList>
    </citation>
    <scope>NUCLEOTIDE SEQUENCE</scope>
    <source>
        <strain evidence="8">WA0000051536</strain>
    </source>
</reference>
<comment type="function">
    <text evidence="7">Sodium-phosphate symporter.</text>
</comment>
<keyword evidence="5 7" id="KW-1133">Transmembrane helix</keyword>
<dbReference type="GO" id="GO:0005315">
    <property type="term" value="F:phosphate transmembrane transporter activity"/>
    <property type="evidence" value="ECO:0007669"/>
    <property type="project" value="InterPro"/>
</dbReference>
<feature type="transmembrane region" description="Helical" evidence="7">
    <location>
        <begin position="503"/>
        <end position="529"/>
    </location>
</feature>
<dbReference type="PANTHER" id="PTHR11101">
    <property type="entry name" value="PHOSPHATE TRANSPORTER"/>
    <property type="match status" value="1"/>
</dbReference>
<dbReference type="AlphaFoldDB" id="A0A8H7UE33"/>
<dbReference type="Pfam" id="PF01384">
    <property type="entry name" value="PHO4"/>
    <property type="match status" value="1"/>
</dbReference>
<evidence type="ECO:0000256" key="5">
    <source>
        <dbReference type="ARBA" id="ARBA00022989"/>
    </source>
</evidence>
<feature type="transmembrane region" description="Helical" evidence="7">
    <location>
        <begin position="123"/>
        <end position="144"/>
    </location>
</feature>
<name>A0A8H7UE33_9FUNG</name>
<comment type="similarity">
    <text evidence="7">Belongs to the inorganic phosphate transporter (PiT) (TC 2.A.20) family.</text>
</comment>
<evidence type="ECO:0000256" key="2">
    <source>
        <dbReference type="ARBA" id="ARBA00022448"/>
    </source>
</evidence>
<feature type="transmembrane region" description="Helical" evidence="7">
    <location>
        <begin position="187"/>
        <end position="207"/>
    </location>
</feature>
<feature type="transmembrane region" description="Helical" evidence="7">
    <location>
        <begin position="150"/>
        <end position="175"/>
    </location>
</feature>
<protein>
    <recommendedName>
        <fullName evidence="7">Phosphate transporter</fullName>
    </recommendedName>
</protein>
<dbReference type="InterPro" id="IPR001204">
    <property type="entry name" value="Phos_transporter"/>
</dbReference>
<proteinExistence type="inferred from homology"/>
<dbReference type="EMBL" id="JAEPRA010000013">
    <property type="protein sequence ID" value="KAG2176513.1"/>
    <property type="molecule type" value="Genomic_DNA"/>
</dbReference>
<feature type="transmembrane region" description="Helical" evidence="7">
    <location>
        <begin position="368"/>
        <end position="385"/>
    </location>
</feature>
<evidence type="ECO:0000256" key="3">
    <source>
        <dbReference type="ARBA" id="ARBA00022592"/>
    </source>
</evidence>
<comment type="caution">
    <text evidence="8">The sequence shown here is derived from an EMBL/GenBank/DDBJ whole genome shotgun (WGS) entry which is preliminary data.</text>
</comment>
<accession>A0A8H7UE33</accession>
<feature type="transmembrane region" description="Helical" evidence="7">
    <location>
        <begin position="417"/>
        <end position="436"/>
    </location>
</feature>
<feature type="transmembrane region" description="Helical" evidence="7">
    <location>
        <begin position="47"/>
        <end position="72"/>
    </location>
</feature>
<gene>
    <name evidence="8" type="ORF">INT44_007176</name>
</gene>
<evidence type="ECO:0000313" key="9">
    <source>
        <dbReference type="Proteomes" id="UP000612746"/>
    </source>
</evidence>
<keyword evidence="2 7" id="KW-0813">Transport</keyword>
<evidence type="ECO:0000313" key="8">
    <source>
        <dbReference type="EMBL" id="KAG2176513.1"/>
    </source>
</evidence>
<keyword evidence="6 7" id="KW-0472">Membrane</keyword>
<comment type="subcellular location">
    <subcellularLocation>
        <location evidence="1 7">Membrane</location>
        <topology evidence="1 7">Multi-pass membrane protein</topology>
    </subcellularLocation>
</comment>
<organism evidence="8 9">
    <name type="scientific">Umbelopsis vinacea</name>
    <dbReference type="NCBI Taxonomy" id="44442"/>
    <lineage>
        <taxon>Eukaryota</taxon>
        <taxon>Fungi</taxon>
        <taxon>Fungi incertae sedis</taxon>
        <taxon>Mucoromycota</taxon>
        <taxon>Mucoromycotina</taxon>
        <taxon>Umbelopsidomycetes</taxon>
        <taxon>Umbelopsidales</taxon>
        <taxon>Umbelopsidaceae</taxon>
        <taxon>Umbelopsis</taxon>
    </lineage>
</organism>